<evidence type="ECO:0000256" key="1">
    <source>
        <dbReference type="SAM" id="MobiDB-lite"/>
    </source>
</evidence>
<sequence length="122" mass="13554">MTVGHSSDLHSDPSDHSTVSWSEMLNGSEEDSYGHQLFSKRPRLVDRFISHFQVTFHFSSTFVGIGFASFLAFKSVLQLETEKYCTRAWTIASVAFFGSSEDLAASAAKIPSLLKADRVTQE</sequence>
<keyword evidence="2" id="KW-0472">Membrane</keyword>
<keyword evidence="3" id="KW-1185">Reference proteome</keyword>
<reference evidence="4" key="1">
    <citation type="submission" date="2022-11" db="UniProtKB">
        <authorList>
            <consortium name="WormBaseParasite"/>
        </authorList>
    </citation>
    <scope>IDENTIFICATION</scope>
</reference>
<dbReference type="Proteomes" id="UP000887565">
    <property type="component" value="Unplaced"/>
</dbReference>
<keyword evidence="2" id="KW-0812">Transmembrane</keyword>
<evidence type="ECO:0000256" key="2">
    <source>
        <dbReference type="SAM" id="Phobius"/>
    </source>
</evidence>
<evidence type="ECO:0000313" key="4">
    <source>
        <dbReference type="WBParaSite" id="nRc.2.0.1.t39765-RA"/>
    </source>
</evidence>
<proteinExistence type="predicted"/>
<protein>
    <submittedName>
        <fullName evidence="4">Uncharacterized protein</fullName>
    </submittedName>
</protein>
<dbReference type="WBParaSite" id="nRc.2.0.1.t39765-RA">
    <property type="protein sequence ID" value="nRc.2.0.1.t39765-RA"/>
    <property type="gene ID" value="nRc.2.0.1.g39765"/>
</dbReference>
<dbReference type="AlphaFoldDB" id="A0A915KNY7"/>
<organism evidence="3 4">
    <name type="scientific">Romanomermis culicivorax</name>
    <name type="common">Nematode worm</name>
    <dbReference type="NCBI Taxonomy" id="13658"/>
    <lineage>
        <taxon>Eukaryota</taxon>
        <taxon>Metazoa</taxon>
        <taxon>Ecdysozoa</taxon>
        <taxon>Nematoda</taxon>
        <taxon>Enoplea</taxon>
        <taxon>Dorylaimia</taxon>
        <taxon>Mermithida</taxon>
        <taxon>Mermithoidea</taxon>
        <taxon>Mermithidae</taxon>
        <taxon>Romanomermis</taxon>
    </lineage>
</organism>
<accession>A0A915KNY7</accession>
<evidence type="ECO:0000313" key="3">
    <source>
        <dbReference type="Proteomes" id="UP000887565"/>
    </source>
</evidence>
<keyword evidence="2" id="KW-1133">Transmembrane helix</keyword>
<feature type="transmembrane region" description="Helical" evidence="2">
    <location>
        <begin position="54"/>
        <end position="73"/>
    </location>
</feature>
<feature type="region of interest" description="Disordered" evidence="1">
    <location>
        <begin position="1"/>
        <end position="21"/>
    </location>
</feature>
<name>A0A915KNY7_ROMCU</name>